<sequence>MELKSKKVLIRTEYCTVASANVAPQFLYWTPATLVNSVSFKILVCFCGALWEKKPCTFAKKRAFRELVGLLRSIEEDRDNIEAVRELNRRLIDLLLAGEKAIARHTAEKKELRRRLKNDRPSRVEADLLRRKIKLTDVYIRAQNDQVYVWKCFGDALAFTYLDPLSIKHMFFDTTKYEVKRGAGQLGGKSGLIAEMSVLDDALNNGMPAILCDLTNTLRFGDICLLGESDPFPIEVKTTPGLNQRGKRQKAKLEELHSFLENDNANDFRGFRGSTNRIVSGELKYYDDALNATIERAHSEGFATCSPEAGFSIACIKTGELSEKFELDQLFESLDLDAPEIFDLNHFKNGHGWAFYLPFLLTIRNSEHILEFL</sequence>
<evidence type="ECO:0000313" key="2">
    <source>
        <dbReference type="Proteomes" id="UP000186098"/>
    </source>
</evidence>
<keyword evidence="2" id="KW-1185">Reference proteome</keyword>
<dbReference type="AlphaFoldDB" id="A0A1N7LK39"/>
<evidence type="ECO:0000313" key="1">
    <source>
        <dbReference type="EMBL" id="SIS74208.1"/>
    </source>
</evidence>
<dbReference type="OrthoDB" id="6864460at2"/>
<proteinExistence type="predicted"/>
<accession>A0A1N7LK39</accession>
<organism evidence="1 2">
    <name type="scientific">Phaeovulum vinaykumarii</name>
    <dbReference type="NCBI Taxonomy" id="407234"/>
    <lineage>
        <taxon>Bacteria</taxon>
        <taxon>Pseudomonadati</taxon>
        <taxon>Pseudomonadota</taxon>
        <taxon>Alphaproteobacteria</taxon>
        <taxon>Rhodobacterales</taxon>
        <taxon>Paracoccaceae</taxon>
        <taxon>Phaeovulum</taxon>
    </lineage>
</organism>
<dbReference type="Proteomes" id="UP000186098">
    <property type="component" value="Unassembled WGS sequence"/>
</dbReference>
<dbReference type="RefSeq" id="WP_143524430.1">
    <property type="nucleotide sequence ID" value="NZ_FTOM01000003.1"/>
</dbReference>
<gene>
    <name evidence="1" type="ORF">SAMN05421795_103150</name>
</gene>
<dbReference type="STRING" id="407234.SAMN05421795_103150"/>
<name>A0A1N7LK39_9RHOB</name>
<reference evidence="2" key="1">
    <citation type="submission" date="2017-01" db="EMBL/GenBank/DDBJ databases">
        <authorList>
            <person name="Varghese N."/>
            <person name="Submissions S."/>
        </authorList>
    </citation>
    <scope>NUCLEOTIDE SEQUENCE [LARGE SCALE GENOMIC DNA]</scope>
    <source>
        <strain evidence="2">DSM 18714</strain>
    </source>
</reference>
<protein>
    <submittedName>
        <fullName evidence="1">Uncharacterized protein</fullName>
    </submittedName>
</protein>
<dbReference type="EMBL" id="FTOM01000003">
    <property type="protein sequence ID" value="SIS74208.1"/>
    <property type="molecule type" value="Genomic_DNA"/>
</dbReference>